<dbReference type="SMART" id="SM00510">
    <property type="entry name" value="TFS2M"/>
    <property type="match status" value="1"/>
</dbReference>
<evidence type="ECO:0000259" key="12">
    <source>
        <dbReference type="PROSITE" id="PS51321"/>
    </source>
</evidence>
<evidence type="ECO:0000256" key="4">
    <source>
        <dbReference type="ARBA" id="ARBA00022833"/>
    </source>
</evidence>
<dbReference type="AlphaFoldDB" id="A0A060TJ04"/>
<evidence type="ECO:0000259" key="11">
    <source>
        <dbReference type="PROSITE" id="PS51319"/>
    </source>
</evidence>
<dbReference type="SUPFAM" id="SSF47676">
    <property type="entry name" value="Conserved domain common to transcription factors TFIIS, elongin A, CRSP70"/>
    <property type="match status" value="1"/>
</dbReference>
<dbReference type="SMART" id="SM00509">
    <property type="entry name" value="TFS2N"/>
    <property type="match status" value="1"/>
</dbReference>
<dbReference type="InterPro" id="IPR003617">
    <property type="entry name" value="TFIIS/CRSP70_N_sub"/>
</dbReference>
<keyword evidence="2 8" id="KW-0479">Metal-binding</keyword>
<keyword evidence="8" id="KW-0805">Transcription regulation</keyword>
<dbReference type="SUPFAM" id="SSF46942">
    <property type="entry name" value="Elongation factor TFIIS domain 2"/>
    <property type="match status" value="1"/>
</dbReference>
<protein>
    <recommendedName>
        <fullName evidence="8">Transcription elongation factor</fullName>
    </recommendedName>
</protein>
<keyword evidence="4 8" id="KW-0862">Zinc</keyword>
<dbReference type="PANTHER" id="PTHR11477:SF0">
    <property type="entry name" value="IP08861P-RELATED"/>
    <property type="match status" value="1"/>
</dbReference>
<dbReference type="GO" id="GO:0005634">
    <property type="term" value="C:nucleus"/>
    <property type="evidence" value="ECO:0007669"/>
    <property type="project" value="UniProtKB-SubCell"/>
</dbReference>
<evidence type="ECO:0000256" key="1">
    <source>
        <dbReference type="ARBA" id="ARBA00004123"/>
    </source>
</evidence>
<evidence type="ECO:0000256" key="3">
    <source>
        <dbReference type="ARBA" id="ARBA00022771"/>
    </source>
</evidence>
<dbReference type="GO" id="GO:0031440">
    <property type="term" value="P:regulation of mRNA 3'-end processing"/>
    <property type="evidence" value="ECO:0007669"/>
    <property type="project" value="TreeGrafter"/>
</dbReference>
<evidence type="ECO:0000256" key="5">
    <source>
        <dbReference type="ARBA" id="ARBA00023242"/>
    </source>
</evidence>
<dbReference type="GO" id="GO:0008270">
    <property type="term" value="F:zinc ion binding"/>
    <property type="evidence" value="ECO:0007669"/>
    <property type="project" value="UniProtKB-UniRule"/>
</dbReference>
<dbReference type="PROSITE" id="PS00466">
    <property type="entry name" value="ZF_TFIIS_1"/>
    <property type="match status" value="1"/>
</dbReference>
<reference evidence="13" key="1">
    <citation type="submission" date="2014-02" db="EMBL/GenBank/DDBJ databases">
        <authorList>
            <person name="Genoscope - CEA"/>
        </authorList>
    </citation>
    <scope>NUCLEOTIDE SEQUENCE</scope>
    <source>
        <strain evidence="13">LS3</strain>
    </source>
</reference>
<dbReference type="SMART" id="SM00440">
    <property type="entry name" value="ZnF_C2C2"/>
    <property type="match status" value="1"/>
</dbReference>
<proteinExistence type="inferred from homology"/>
<keyword evidence="3 6" id="KW-0863">Zinc-finger</keyword>
<dbReference type="GO" id="GO:0000977">
    <property type="term" value="F:RNA polymerase II transcription regulatory region sequence-specific DNA binding"/>
    <property type="evidence" value="ECO:0007669"/>
    <property type="project" value="TreeGrafter"/>
</dbReference>
<dbReference type="GO" id="GO:0031564">
    <property type="term" value="P:transcription antitermination"/>
    <property type="evidence" value="ECO:0007669"/>
    <property type="project" value="TreeGrafter"/>
</dbReference>
<dbReference type="Gene3D" id="2.20.25.10">
    <property type="match status" value="1"/>
</dbReference>
<feature type="domain" description="TFIIS N-terminal" evidence="11">
    <location>
        <begin position="1"/>
        <end position="78"/>
    </location>
</feature>
<name>A0A060TJ04_BLAAD</name>
<dbReference type="GO" id="GO:0001139">
    <property type="term" value="F:RNA polymerase II complex recruiting activity"/>
    <property type="evidence" value="ECO:0007669"/>
    <property type="project" value="TreeGrafter"/>
</dbReference>
<dbReference type="InterPro" id="IPR036575">
    <property type="entry name" value="TFIIS_cen_dom_sf"/>
</dbReference>
<dbReference type="InterPro" id="IPR017923">
    <property type="entry name" value="TFIIS_N"/>
</dbReference>
<evidence type="ECO:0000313" key="13">
    <source>
        <dbReference type="EMBL" id="CDP38797.1"/>
    </source>
</evidence>
<evidence type="ECO:0000256" key="7">
    <source>
        <dbReference type="PROSITE-ProRule" id="PRU00649"/>
    </source>
</evidence>
<dbReference type="GO" id="GO:0006362">
    <property type="term" value="P:transcription elongation by RNA polymerase I"/>
    <property type="evidence" value="ECO:0007669"/>
    <property type="project" value="TreeGrafter"/>
</dbReference>
<dbReference type="EMBL" id="HG937694">
    <property type="protein sequence ID" value="CDP38797.1"/>
    <property type="molecule type" value="Genomic_DNA"/>
</dbReference>
<keyword evidence="5 7" id="KW-0539">Nucleus</keyword>
<accession>A0A060TJ04</accession>
<dbReference type="Pfam" id="PF07500">
    <property type="entry name" value="TFIIS_M"/>
    <property type="match status" value="1"/>
</dbReference>
<dbReference type="PIRSF" id="PIRSF006704">
    <property type="entry name" value="TF_IIS"/>
    <property type="match status" value="1"/>
</dbReference>
<comment type="subcellular location">
    <subcellularLocation>
        <location evidence="1 7 8">Nucleus</location>
    </subcellularLocation>
</comment>
<dbReference type="CDD" id="cd13749">
    <property type="entry name" value="Zn-ribbon_TFIIS"/>
    <property type="match status" value="1"/>
</dbReference>
<dbReference type="FunFam" id="1.10.472.30:FF:000003">
    <property type="entry name" value="Transcription elongation factor S-II"/>
    <property type="match status" value="1"/>
</dbReference>
<gene>
    <name evidence="13" type="ORF">GNLVRS02_ARAD1D42856g</name>
</gene>
<dbReference type="InterPro" id="IPR003618">
    <property type="entry name" value="TFIIS_cen_dom"/>
</dbReference>
<evidence type="ECO:0000259" key="10">
    <source>
        <dbReference type="PROSITE" id="PS51133"/>
    </source>
</evidence>
<dbReference type="InterPro" id="IPR001222">
    <property type="entry name" value="Znf_TFIIS"/>
</dbReference>
<dbReference type="PhylomeDB" id="A0A060TJ04"/>
<dbReference type="Gene3D" id="1.20.930.10">
    <property type="entry name" value="Conserved domain common to transcription factors TFIIS, elongin A, CRSP70"/>
    <property type="match status" value="1"/>
</dbReference>
<feature type="region of interest" description="Disordered" evidence="9">
    <location>
        <begin position="76"/>
        <end position="136"/>
    </location>
</feature>
<evidence type="ECO:0000256" key="9">
    <source>
        <dbReference type="SAM" id="MobiDB-lite"/>
    </source>
</evidence>
<dbReference type="FunFam" id="2.20.25.10:FF:000001">
    <property type="entry name" value="Probable Transcription elongation factor S-II"/>
    <property type="match status" value="1"/>
</dbReference>
<dbReference type="Pfam" id="PF01096">
    <property type="entry name" value="Zn_ribbon_TFIIS"/>
    <property type="match status" value="1"/>
</dbReference>
<feature type="domain" description="TFIIS central" evidence="12">
    <location>
        <begin position="139"/>
        <end position="253"/>
    </location>
</feature>
<keyword evidence="8" id="KW-0238">DNA-binding</keyword>
<reference evidence="13" key="2">
    <citation type="submission" date="2014-06" db="EMBL/GenBank/DDBJ databases">
        <title>The complete genome of Blastobotrys (Arxula) adeninivorans LS3 - a yeast of biotechnological interest.</title>
        <authorList>
            <person name="Kunze G."/>
            <person name="Gaillardin C."/>
            <person name="Czernicka M."/>
            <person name="Durrens P."/>
            <person name="Martin T."/>
            <person name="Boer E."/>
            <person name="Gabaldon T."/>
            <person name="Cruz J."/>
            <person name="Talla E."/>
            <person name="Marck C."/>
            <person name="Goffeau A."/>
            <person name="Barbe V."/>
            <person name="Baret P."/>
            <person name="Baronian K."/>
            <person name="Beier S."/>
            <person name="Bleykasten C."/>
            <person name="Bode R."/>
            <person name="Casaregola S."/>
            <person name="Despons L."/>
            <person name="Fairhead C."/>
            <person name="Giersberg M."/>
            <person name="Gierski P."/>
            <person name="Hahnel U."/>
            <person name="Hartmann A."/>
            <person name="Jankowska D."/>
            <person name="Jubin C."/>
            <person name="Jung P."/>
            <person name="Lafontaine I."/>
            <person name="Leh-Louis V."/>
            <person name="Lemaire M."/>
            <person name="Marcet-Houben M."/>
            <person name="Mascher M."/>
            <person name="Morel G."/>
            <person name="Richard G.-F."/>
            <person name="Riechen J."/>
            <person name="Sacerdot C."/>
            <person name="Sarkar A."/>
            <person name="Savel G."/>
            <person name="Schacherer J."/>
            <person name="Sherman D."/>
            <person name="Straub M.-L."/>
            <person name="Stein N."/>
            <person name="Thierry A."/>
            <person name="Trautwein-Schult A."/>
            <person name="Westhof E."/>
            <person name="Worch S."/>
            <person name="Dujon B."/>
            <person name="Souciet J.-L."/>
            <person name="Wincker P."/>
            <person name="Scholz U."/>
            <person name="Neuveglise N."/>
        </authorList>
    </citation>
    <scope>NUCLEOTIDE SEQUENCE</scope>
    <source>
        <strain evidence="13">LS3</strain>
    </source>
</reference>
<comment type="function">
    <text evidence="8">Necessary for efficient RNA polymerase II transcription elongation past template-encoded arresting sites.</text>
</comment>
<organism evidence="13">
    <name type="scientific">Blastobotrys adeninivorans</name>
    <name type="common">Yeast</name>
    <name type="synonym">Arxula adeninivorans</name>
    <dbReference type="NCBI Taxonomy" id="409370"/>
    <lineage>
        <taxon>Eukaryota</taxon>
        <taxon>Fungi</taxon>
        <taxon>Dikarya</taxon>
        <taxon>Ascomycota</taxon>
        <taxon>Saccharomycotina</taxon>
        <taxon>Dipodascomycetes</taxon>
        <taxon>Dipodascales</taxon>
        <taxon>Trichomonascaceae</taxon>
        <taxon>Blastobotrys</taxon>
    </lineage>
</organism>
<evidence type="ECO:0000256" key="2">
    <source>
        <dbReference type="ARBA" id="ARBA00022723"/>
    </source>
</evidence>
<dbReference type="InterPro" id="IPR035441">
    <property type="entry name" value="TFIIS/LEDGF_dom_sf"/>
</dbReference>
<dbReference type="CDD" id="cd00183">
    <property type="entry name" value="TFIIS_I"/>
    <property type="match status" value="1"/>
</dbReference>
<feature type="domain" description="TFIIS-type" evidence="10">
    <location>
        <begin position="256"/>
        <end position="296"/>
    </location>
</feature>
<dbReference type="PROSITE" id="PS51319">
    <property type="entry name" value="TFIIS_N"/>
    <property type="match status" value="1"/>
</dbReference>
<dbReference type="PANTHER" id="PTHR11477">
    <property type="entry name" value="TRANSCRIPTION FACTOR S-II ZINC FINGER DOMAIN-CONTAINING PROTEIN"/>
    <property type="match status" value="1"/>
</dbReference>
<feature type="compositionally biased region" description="Low complexity" evidence="9">
    <location>
        <begin position="88"/>
        <end position="100"/>
    </location>
</feature>
<dbReference type="InterPro" id="IPR035100">
    <property type="entry name" value="TF_IIS-typ"/>
</dbReference>
<dbReference type="InterPro" id="IPR006289">
    <property type="entry name" value="TFSII"/>
</dbReference>
<dbReference type="Pfam" id="PF08711">
    <property type="entry name" value="Med26"/>
    <property type="match status" value="1"/>
</dbReference>
<comment type="similarity">
    <text evidence="8">Belongs to the TFS-II family.</text>
</comment>
<dbReference type="NCBIfam" id="TIGR01385">
    <property type="entry name" value="TFSII"/>
    <property type="match status" value="1"/>
</dbReference>
<dbReference type="GO" id="GO:0006368">
    <property type="term" value="P:transcription elongation by RNA polymerase II"/>
    <property type="evidence" value="ECO:0007669"/>
    <property type="project" value="InterPro"/>
</dbReference>
<evidence type="ECO:0000256" key="6">
    <source>
        <dbReference type="PROSITE-ProRule" id="PRU00472"/>
    </source>
</evidence>
<evidence type="ECO:0000256" key="8">
    <source>
        <dbReference type="RuleBase" id="RU368078"/>
    </source>
</evidence>
<dbReference type="Gene3D" id="1.10.472.30">
    <property type="entry name" value="Transcription elongation factor S-II, central domain"/>
    <property type="match status" value="1"/>
</dbReference>
<dbReference type="SUPFAM" id="SSF57783">
    <property type="entry name" value="Zinc beta-ribbon"/>
    <property type="match status" value="1"/>
</dbReference>
<keyword evidence="8" id="KW-0804">Transcription</keyword>
<dbReference type="PROSITE" id="PS51321">
    <property type="entry name" value="TFIIS_CENTRAL"/>
    <property type="match status" value="1"/>
</dbReference>
<sequence length="298" mass="33104">MDASEIRTLKADLEKSTSTEKILTILGVLEKKVQPTEQLLRETKLGISVNKLRSHSDKEVSDTVKRIIKKWKDAVSAQKSGKKDKTGSAKSTTPSSTGTPDGAGAGGGADSNKPKFASHGKPRNPQNDGVKTDIYDDKTRNSTIGVIYTALAIDSEVPPNDILTVAKSVEKTVFEGEKGTTPQYRTKMRSLYMNLKDKSNPQLRIRVVTGEISPDRLYKMSPQEMASEELKMEMKKMAEQNLFNARGATEVRAVTDRFTCGKCKQKRVSYYQMQTRSADEPLTTFCTCENCGNRWKFS</sequence>
<dbReference type="PROSITE" id="PS51133">
    <property type="entry name" value="ZF_TFIIS_2"/>
    <property type="match status" value="1"/>
</dbReference>